<evidence type="ECO:0000256" key="3">
    <source>
        <dbReference type="ARBA" id="ARBA00023172"/>
    </source>
</evidence>
<evidence type="ECO:0000256" key="1">
    <source>
        <dbReference type="ARBA" id="ARBA00008857"/>
    </source>
</evidence>
<gene>
    <name evidence="5" type="ORF">C6Y53_06305</name>
</gene>
<dbReference type="InterPro" id="IPR050808">
    <property type="entry name" value="Phage_Integrase"/>
</dbReference>
<dbReference type="Gene3D" id="1.10.443.10">
    <property type="entry name" value="Intergrase catalytic core"/>
    <property type="match status" value="1"/>
</dbReference>
<evidence type="ECO:0000259" key="4">
    <source>
        <dbReference type="PROSITE" id="PS51898"/>
    </source>
</evidence>
<dbReference type="InterPro" id="IPR002104">
    <property type="entry name" value="Integrase_catalytic"/>
</dbReference>
<feature type="domain" description="Tyr recombinase" evidence="4">
    <location>
        <begin position="176"/>
        <end position="344"/>
    </location>
</feature>
<dbReference type="AlphaFoldDB" id="A0A2S0MN98"/>
<accession>A0A2S0MN98</accession>
<evidence type="ECO:0000313" key="5">
    <source>
        <dbReference type="EMBL" id="AVO37358.1"/>
    </source>
</evidence>
<dbReference type="PROSITE" id="PS51898">
    <property type="entry name" value="TYR_RECOMBINASE"/>
    <property type="match status" value="1"/>
</dbReference>
<dbReference type="PANTHER" id="PTHR30629:SF2">
    <property type="entry name" value="PROPHAGE INTEGRASE INTS-RELATED"/>
    <property type="match status" value="1"/>
</dbReference>
<dbReference type="InterPro" id="IPR011010">
    <property type="entry name" value="DNA_brk_join_enz"/>
</dbReference>
<comment type="similarity">
    <text evidence="1">Belongs to the 'phage' integrase family.</text>
</comment>
<dbReference type="SUPFAM" id="SSF56349">
    <property type="entry name" value="DNA breaking-rejoining enzymes"/>
    <property type="match status" value="1"/>
</dbReference>
<proteinExistence type="inferred from homology"/>
<dbReference type="GO" id="GO:0015074">
    <property type="term" value="P:DNA integration"/>
    <property type="evidence" value="ECO:0007669"/>
    <property type="project" value="UniProtKB-KW"/>
</dbReference>
<sequence length="348" mass="39851">MKRPPKPRITKPHLKWVWKGAASGWRPFHRVTWTEDGKRRERAIHLDWRGNAQELDRLYWACEAGRHSRQVTPGKYTWRGCIEAWRKDPRVQGRLAASTKKSYRPPMEMILESNGGKSMKSTTRQDLRVAHQALSSTPKKADRLLQTVSLLWNYAAEKMDWPLGPNPAKGIDHFGKQREFEPWPGWMVKALSNAPDRVQILARLILGTGQRPGAAVAMRRDQFQGEWMIVRDEKGKKELEVYCPQPLREFIETLPINGTHLLPKNLTEPLSYQAVETTFRTWRKSLGEKAKPYSLHGLRKLSIIQLAEAGASDAEIQAVTGQSAEMVAYYRAKASRKALSKAAQIRRE</sequence>
<dbReference type="KEGG" id="thas:C6Y53_06305"/>
<evidence type="ECO:0000313" key="6">
    <source>
        <dbReference type="Proteomes" id="UP000237655"/>
    </source>
</evidence>
<keyword evidence="6" id="KW-1185">Reference proteome</keyword>
<dbReference type="Proteomes" id="UP000237655">
    <property type="component" value="Chromosome"/>
</dbReference>
<dbReference type="GO" id="GO:0003677">
    <property type="term" value="F:DNA binding"/>
    <property type="evidence" value="ECO:0007669"/>
    <property type="project" value="InterPro"/>
</dbReference>
<dbReference type="EMBL" id="CP027665">
    <property type="protein sequence ID" value="AVO37358.1"/>
    <property type="molecule type" value="Genomic_DNA"/>
</dbReference>
<dbReference type="GO" id="GO:0006310">
    <property type="term" value="P:DNA recombination"/>
    <property type="evidence" value="ECO:0007669"/>
    <property type="project" value="UniProtKB-KW"/>
</dbReference>
<dbReference type="InterPro" id="IPR013762">
    <property type="entry name" value="Integrase-like_cat_sf"/>
</dbReference>
<evidence type="ECO:0000256" key="2">
    <source>
        <dbReference type="ARBA" id="ARBA00022908"/>
    </source>
</evidence>
<reference evidence="6" key="1">
    <citation type="submission" date="2018-03" db="EMBL/GenBank/DDBJ databases">
        <title>Genomic analysis of the strain SH-1 isolated from shrimp intestine.</title>
        <authorList>
            <person name="Kim Y.-S."/>
            <person name="Kim S.-E."/>
            <person name="Kim K.-H."/>
        </authorList>
    </citation>
    <scope>NUCLEOTIDE SEQUENCE [LARGE SCALE GENOMIC DNA]</scope>
    <source>
        <strain evidence="6">SH-1</strain>
    </source>
</reference>
<name>A0A2S0MN98_9RHOB</name>
<keyword evidence="2" id="KW-0229">DNA integration</keyword>
<protein>
    <submittedName>
        <fullName evidence="5">Tyrosine-type recombinase/integrase</fullName>
    </submittedName>
</protein>
<keyword evidence="3" id="KW-0233">DNA recombination</keyword>
<organism evidence="5 6">
    <name type="scientific">Pukyongiella litopenaei</name>
    <dbReference type="NCBI Taxonomy" id="2605946"/>
    <lineage>
        <taxon>Bacteria</taxon>
        <taxon>Pseudomonadati</taxon>
        <taxon>Pseudomonadota</taxon>
        <taxon>Alphaproteobacteria</taxon>
        <taxon>Rhodobacterales</taxon>
        <taxon>Paracoccaceae</taxon>
        <taxon>Pukyongiella</taxon>
    </lineage>
</organism>
<dbReference type="Pfam" id="PF00589">
    <property type="entry name" value="Phage_integrase"/>
    <property type="match status" value="1"/>
</dbReference>
<dbReference type="PANTHER" id="PTHR30629">
    <property type="entry name" value="PROPHAGE INTEGRASE"/>
    <property type="match status" value="1"/>
</dbReference>